<evidence type="ECO:0000256" key="6">
    <source>
        <dbReference type="ARBA" id="ARBA00022989"/>
    </source>
</evidence>
<dbReference type="InterPro" id="IPR050882">
    <property type="entry name" value="Prepilin_peptidase/N-MTase"/>
</dbReference>
<dbReference type="STRING" id="335992.SAR11_0065"/>
<feature type="transmembrane region" description="Helical" evidence="10">
    <location>
        <begin position="227"/>
        <end position="245"/>
    </location>
</feature>
<evidence type="ECO:0000313" key="14">
    <source>
        <dbReference type="Proteomes" id="UP000002528"/>
    </source>
</evidence>
<comment type="similarity">
    <text evidence="2 8">Belongs to the peptidase A24 family.</text>
</comment>
<dbReference type="InterPro" id="IPR000045">
    <property type="entry name" value="Prepilin_IV_endopep_pep"/>
</dbReference>
<name>Q4FPJ9_PELUB</name>
<keyword evidence="9 13" id="KW-0489">Methyltransferase</keyword>
<keyword evidence="9 13" id="KW-0378">Hydrolase</keyword>
<reference evidence="13 14" key="1">
    <citation type="journal article" date="2005" name="Science">
        <title>Genome streamlining in a cosmopolitan oceanic bacterium.</title>
        <authorList>
            <person name="Giovannoni S.J."/>
            <person name="Tripp H.J."/>
            <person name="Givan S."/>
            <person name="Podar M."/>
            <person name="Vergin K.L."/>
            <person name="Baptista D."/>
            <person name="Bibbs L."/>
            <person name="Eads J."/>
            <person name="Richardson T.H."/>
            <person name="Noordewier M."/>
            <person name="Rappe M.S."/>
            <person name="Short J.M."/>
            <person name="Carrington J.C."/>
            <person name="Mathur E.J."/>
        </authorList>
    </citation>
    <scope>NUCLEOTIDE SEQUENCE [LARGE SCALE GENOMIC DNA]</scope>
    <source>
        <strain evidence="13 14">HTCC1062</strain>
    </source>
</reference>
<keyword evidence="9" id="KW-0511">Multifunctional enzyme</keyword>
<keyword evidence="9 13" id="KW-0808">Transferase</keyword>
<dbReference type="Pfam" id="PF06750">
    <property type="entry name" value="A24_N_bact"/>
    <property type="match status" value="1"/>
</dbReference>
<comment type="catalytic activity">
    <reaction evidence="9">
        <text>Typically cleaves a -Gly-|-Phe- bond to release an N-terminal, basic peptide of 5-8 residues from type IV prepilin, and then N-methylates the new N-terminal amino group, the methyl donor being S-adenosyl-L-methionine.</text>
        <dbReference type="EC" id="3.4.23.43"/>
    </reaction>
</comment>
<evidence type="ECO:0000256" key="8">
    <source>
        <dbReference type="RuleBase" id="RU003793"/>
    </source>
</evidence>
<dbReference type="MEROPS" id="A24.019"/>
<dbReference type="Proteomes" id="UP000002528">
    <property type="component" value="Chromosome"/>
</dbReference>
<dbReference type="Gene3D" id="1.20.120.1220">
    <property type="match status" value="1"/>
</dbReference>
<dbReference type="Pfam" id="PF01478">
    <property type="entry name" value="Peptidase_A24"/>
    <property type="match status" value="1"/>
</dbReference>
<keyword evidence="9" id="KW-0645">Protease</keyword>
<dbReference type="InterPro" id="IPR014032">
    <property type="entry name" value="Peptidase_A24A_bac"/>
</dbReference>
<comment type="function">
    <text evidence="9">Plays an essential role in type IV pili and type II pseudopili formation by proteolytically removing the leader sequence from substrate proteins and subsequently monomethylating the alpha-amino group of the newly exposed N-terminal phenylalanine.</text>
</comment>
<protein>
    <recommendedName>
        <fullName evidence="9">Prepilin leader peptidase/N-methyltransferase</fullName>
        <ecNumber evidence="9">2.1.1.-</ecNumber>
        <ecNumber evidence="9">3.4.23.43</ecNumber>
    </recommendedName>
</protein>
<dbReference type="GO" id="GO:0008168">
    <property type="term" value="F:methyltransferase activity"/>
    <property type="evidence" value="ECO:0007669"/>
    <property type="project" value="UniProtKB-KW"/>
</dbReference>
<dbReference type="AlphaFoldDB" id="Q4FPJ9"/>
<dbReference type="GO" id="GO:0005886">
    <property type="term" value="C:plasma membrane"/>
    <property type="evidence" value="ECO:0007669"/>
    <property type="project" value="UniProtKB-SubCell"/>
</dbReference>
<keyword evidence="6 10" id="KW-1133">Transmembrane helix</keyword>
<dbReference type="EMBL" id="CP000084">
    <property type="protein sequence ID" value="AAZ20890.1"/>
    <property type="molecule type" value="Genomic_DNA"/>
</dbReference>
<dbReference type="InterPro" id="IPR010627">
    <property type="entry name" value="Prepilin_pept_A24_N"/>
</dbReference>
<keyword evidence="5 9" id="KW-0812">Transmembrane</keyword>
<evidence type="ECO:0000259" key="11">
    <source>
        <dbReference type="Pfam" id="PF01478"/>
    </source>
</evidence>
<feature type="transmembrane region" description="Helical" evidence="10">
    <location>
        <begin position="73"/>
        <end position="91"/>
    </location>
</feature>
<evidence type="ECO:0000256" key="4">
    <source>
        <dbReference type="ARBA" id="ARBA00022519"/>
    </source>
</evidence>
<dbReference type="GO" id="GO:0004190">
    <property type="term" value="F:aspartic-type endopeptidase activity"/>
    <property type="evidence" value="ECO:0007669"/>
    <property type="project" value="UniProtKB-EC"/>
</dbReference>
<evidence type="ECO:0000256" key="3">
    <source>
        <dbReference type="ARBA" id="ARBA00022475"/>
    </source>
</evidence>
<feature type="transmembrane region" description="Helical" evidence="10">
    <location>
        <begin position="190"/>
        <end position="215"/>
    </location>
</feature>
<dbReference type="HOGENOM" id="CLU_057101_0_1_5"/>
<feature type="transmembrane region" description="Helical" evidence="10">
    <location>
        <begin position="149"/>
        <end position="170"/>
    </location>
</feature>
<dbReference type="PANTHER" id="PTHR30487">
    <property type="entry name" value="TYPE 4 PREPILIN-LIKE PROTEINS LEADER PEPTIDE-PROCESSING ENZYME"/>
    <property type="match status" value="1"/>
</dbReference>
<sequence length="254" mass="28954">MLYLIAFIFGSIWGSFSNVCIHRIPDDISVVTGRSHCPSCKTLIKWHDNIPLFSYLFLKAKCRGCSAKINIKYFLVELISAINFVVIFHFFGVSLTTLLFFILSICFVIIFFIDLKHFIIPNELTYPLMIIGLLKSFDPNLNTTLFPNLVNSLIGGLFGYIIIWLIIFIYKKLRNKEGMGLGDAKLLSVIGFWFGWASIPFVIFFSSVIALLSVVPDIIKNKKDLSSQIPFGPYLIIGNLVFLIFNEQIRLFLN</sequence>
<dbReference type="eggNOG" id="COG1989">
    <property type="taxonomic scope" value="Bacteria"/>
</dbReference>
<keyword evidence="3" id="KW-1003">Cell membrane</keyword>
<organism evidence="13 14">
    <name type="scientific">Pelagibacter ubique (strain HTCC1062)</name>
    <dbReference type="NCBI Taxonomy" id="335992"/>
    <lineage>
        <taxon>Bacteria</taxon>
        <taxon>Pseudomonadati</taxon>
        <taxon>Pseudomonadota</taxon>
        <taxon>Alphaproteobacteria</taxon>
        <taxon>Candidatus Pelagibacterales</taxon>
        <taxon>Candidatus Pelagibacteraceae</taxon>
        <taxon>Candidatus Pelagibacter</taxon>
    </lineage>
</organism>
<evidence type="ECO:0000313" key="13">
    <source>
        <dbReference type="EMBL" id="AAZ20890.1"/>
    </source>
</evidence>
<evidence type="ECO:0000256" key="5">
    <source>
        <dbReference type="ARBA" id="ARBA00022692"/>
    </source>
</evidence>
<feature type="domain" description="Prepilin peptidase A24 N-terminal" evidence="12">
    <location>
        <begin position="8"/>
        <end position="89"/>
    </location>
</feature>
<comment type="subcellular location">
    <subcellularLocation>
        <location evidence="1">Cell inner membrane</location>
        <topology evidence="1">Multi-pass membrane protein</topology>
    </subcellularLocation>
    <subcellularLocation>
        <location evidence="9">Cell membrane</location>
        <topology evidence="9">Multi-pass membrane protein</topology>
    </subcellularLocation>
</comment>
<evidence type="ECO:0000256" key="10">
    <source>
        <dbReference type="SAM" id="Phobius"/>
    </source>
</evidence>
<keyword evidence="4" id="KW-0997">Cell inner membrane</keyword>
<proteinExistence type="inferred from homology"/>
<dbReference type="RefSeq" id="WP_011281449.1">
    <property type="nucleotide sequence ID" value="NC_007205.1"/>
</dbReference>
<gene>
    <name evidence="13" type="primary">pild</name>
    <name evidence="13" type="ordered locus">SAR11_0065</name>
</gene>
<dbReference type="EC" id="2.1.1.-" evidence="9"/>
<dbReference type="PRINTS" id="PR00864">
    <property type="entry name" value="PREPILNPTASE"/>
</dbReference>
<dbReference type="GO" id="GO:0006465">
    <property type="term" value="P:signal peptide processing"/>
    <property type="evidence" value="ECO:0007669"/>
    <property type="project" value="TreeGrafter"/>
</dbReference>
<keyword evidence="14" id="KW-1185">Reference proteome</keyword>
<keyword evidence="7 10" id="KW-0472">Membrane</keyword>
<evidence type="ECO:0000256" key="7">
    <source>
        <dbReference type="ARBA" id="ARBA00023136"/>
    </source>
</evidence>
<evidence type="ECO:0000256" key="9">
    <source>
        <dbReference type="RuleBase" id="RU003794"/>
    </source>
</evidence>
<dbReference type="PANTHER" id="PTHR30487:SF0">
    <property type="entry name" value="PREPILIN LEADER PEPTIDASE_N-METHYLTRANSFERASE-RELATED"/>
    <property type="match status" value="1"/>
</dbReference>
<dbReference type="KEGG" id="pub:SAR11_0065"/>
<evidence type="ECO:0000259" key="12">
    <source>
        <dbReference type="Pfam" id="PF06750"/>
    </source>
</evidence>
<dbReference type="GeneID" id="66294569"/>
<dbReference type="EC" id="3.4.23.43" evidence="9"/>
<evidence type="ECO:0000256" key="2">
    <source>
        <dbReference type="ARBA" id="ARBA00005801"/>
    </source>
</evidence>
<evidence type="ECO:0000256" key="1">
    <source>
        <dbReference type="ARBA" id="ARBA00004429"/>
    </source>
</evidence>
<feature type="domain" description="Prepilin type IV endopeptidase peptidase" evidence="11">
    <location>
        <begin position="101"/>
        <end position="212"/>
    </location>
</feature>
<accession>Q4FPJ9</accession>
<feature type="transmembrane region" description="Helical" evidence="10">
    <location>
        <begin position="97"/>
        <end position="113"/>
    </location>
</feature>
<dbReference type="OrthoDB" id="9789291at2"/>
<dbReference type="GO" id="GO:0032259">
    <property type="term" value="P:methylation"/>
    <property type="evidence" value="ECO:0007669"/>
    <property type="project" value="UniProtKB-KW"/>
</dbReference>